<evidence type="ECO:0000313" key="12">
    <source>
        <dbReference type="EMBL" id="CAF3501303.1"/>
    </source>
</evidence>
<dbReference type="PANTHER" id="PTHR24082">
    <property type="entry name" value="NUCLEAR HORMONE RECEPTOR"/>
    <property type="match status" value="1"/>
</dbReference>
<keyword evidence="6" id="KW-0804">Transcription</keyword>
<dbReference type="GO" id="GO:0004879">
    <property type="term" value="F:nuclear receptor activity"/>
    <property type="evidence" value="ECO:0007669"/>
    <property type="project" value="TreeGrafter"/>
</dbReference>
<dbReference type="SUPFAM" id="SSF48508">
    <property type="entry name" value="Nuclear receptor ligand-binding domain"/>
    <property type="match status" value="1"/>
</dbReference>
<dbReference type="SMART" id="SM00399">
    <property type="entry name" value="ZnF_C4"/>
    <property type="match status" value="1"/>
</dbReference>
<dbReference type="InterPro" id="IPR050234">
    <property type="entry name" value="Nuclear_hormone_rcpt_NR1"/>
</dbReference>
<dbReference type="InterPro" id="IPR035500">
    <property type="entry name" value="NHR-like_dom_sf"/>
</dbReference>
<evidence type="ECO:0000256" key="6">
    <source>
        <dbReference type="ARBA" id="ARBA00023163"/>
    </source>
</evidence>
<feature type="domain" description="Nuclear receptor" evidence="9">
    <location>
        <begin position="69"/>
        <end position="145"/>
    </location>
</feature>
<dbReference type="InterPro" id="IPR013088">
    <property type="entry name" value="Znf_NHR/GATA"/>
</dbReference>
<dbReference type="InterPro" id="IPR001628">
    <property type="entry name" value="Znf_hrmn_rcpt"/>
</dbReference>
<dbReference type="GO" id="GO:0030154">
    <property type="term" value="P:cell differentiation"/>
    <property type="evidence" value="ECO:0007669"/>
    <property type="project" value="TreeGrafter"/>
</dbReference>
<evidence type="ECO:0000259" key="9">
    <source>
        <dbReference type="PROSITE" id="PS51030"/>
    </source>
</evidence>
<name>A0A814LT07_9BILA</name>
<organism evidence="11 13">
    <name type="scientific">Adineta steineri</name>
    <dbReference type="NCBI Taxonomy" id="433720"/>
    <lineage>
        <taxon>Eukaryota</taxon>
        <taxon>Metazoa</taxon>
        <taxon>Spiralia</taxon>
        <taxon>Gnathifera</taxon>
        <taxon>Rotifera</taxon>
        <taxon>Eurotatoria</taxon>
        <taxon>Bdelloidea</taxon>
        <taxon>Adinetida</taxon>
        <taxon>Adinetidae</taxon>
        <taxon>Adineta</taxon>
    </lineage>
</organism>
<dbReference type="Pfam" id="PF00105">
    <property type="entry name" value="zf-C4"/>
    <property type="match status" value="1"/>
</dbReference>
<dbReference type="PRINTS" id="PR00047">
    <property type="entry name" value="STROIDFINGER"/>
</dbReference>
<dbReference type="SUPFAM" id="SSF57716">
    <property type="entry name" value="Glucocorticoid receptor-like (DNA-binding domain)"/>
    <property type="match status" value="1"/>
</dbReference>
<keyword evidence="5" id="KW-0238">DNA-binding</keyword>
<evidence type="ECO:0000256" key="2">
    <source>
        <dbReference type="ARBA" id="ARBA00022771"/>
    </source>
</evidence>
<dbReference type="Proteomes" id="UP000663891">
    <property type="component" value="Unassembled WGS sequence"/>
</dbReference>
<evidence type="ECO:0000313" key="13">
    <source>
        <dbReference type="Proteomes" id="UP000663891"/>
    </source>
</evidence>
<evidence type="ECO:0000256" key="8">
    <source>
        <dbReference type="ARBA" id="ARBA00023242"/>
    </source>
</evidence>
<reference evidence="11" key="1">
    <citation type="submission" date="2021-02" db="EMBL/GenBank/DDBJ databases">
        <authorList>
            <person name="Nowell W R."/>
        </authorList>
    </citation>
    <scope>NUCLEOTIDE SEQUENCE</scope>
</reference>
<sequence length="455" mass="52570">MNSSTNLKQRRVMLITTDEKIIDQICTSNNLSSSSKTVILESGENNNDLSDSSDDIESMNQEGISTTKLLICVICGSSATGRNFGVISCESCKLFFRRNALKNQATLSCRYKNTCTVTLETRRRCSACRLNKCLKYGMERERLIKAEKKSIERRQCREERTNISPINEQNSQLQLLTSPDSYSPQTSSQIQRAILNSDDLQRIEIVQTAFEKRIELGLYISGIEHYIQTILYMLTARDNLLWNPTVHSTNLLEFLNSRSVPAMRLVAFFKQIPEFTQLNPEDKFILTKYNLMPLLVPSFALSFKKNTRQVIETNTDIPWDESAFQQAIGTNYLLQIKPIFAPLVEIVQYDQKIMQLFLIVLFLSKGLSTGEDITEPILRDYMAVYRAHSFYTELLWNYMEVTHGIKVAYRIFSKLIFQYLRWLNLRRTIALDVQQSLPRTDQSNIFPVMQSLFHI</sequence>
<proteinExistence type="predicted"/>
<evidence type="ECO:0000256" key="5">
    <source>
        <dbReference type="ARBA" id="ARBA00023125"/>
    </source>
</evidence>
<evidence type="ECO:0008006" key="14">
    <source>
        <dbReference type="Google" id="ProtNLM"/>
    </source>
</evidence>
<comment type="caution">
    <text evidence="11">The sequence shown here is derived from an EMBL/GenBank/DDBJ whole genome shotgun (WGS) entry which is preliminary data.</text>
</comment>
<protein>
    <recommendedName>
        <fullName evidence="14">Nuclear receptor domain-containing protein</fullName>
    </recommendedName>
</protein>
<dbReference type="OrthoDB" id="10029893at2759"/>
<dbReference type="GO" id="GO:0008270">
    <property type="term" value="F:zinc ion binding"/>
    <property type="evidence" value="ECO:0007669"/>
    <property type="project" value="UniProtKB-KW"/>
</dbReference>
<keyword evidence="3" id="KW-0862">Zinc</keyword>
<evidence type="ECO:0000256" key="4">
    <source>
        <dbReference type="ARBA" id="ARBA00023015"/>
    </source>
</evidence>
<evidence type="ECO:0000313" key="11">
    <source>
        <dbReference type="EMBL" id="CAF1067915.1"/>
    </source>
</evidence>
<keyword evidence="2" id="KW-0863">Zinc-finger</keyword>
<dbReference type="EMBL" id="CAJOAY010000037">
    <property type="protein sequence ID" value="CAF3501303.1"/>
    <property type="molecule type" value="Genomic_DNA"/>
</dbReference>
<dbReference type="GO" id="GO:0045944">
    <property type="term" value="P:positive regulation of transcription by RNA polymerase II"/>
    <property type="evidence" value="ECO:0007669"/>
    <property type="project" value="TreeGrafter"/>
</dbReference>
<keyword evidence="4" id="KW-0805">Transcription regulation</keyword>
<evidence type="ECO:0000259" key="10">
    <source>
        <dbReference type="PROSITE" id="PS51843"/>
    </source>
</evidence>
<evidence type="ECO:0000256" key="1">
    <source>
        <dbReference type="ARBA" id="ARBA00022723"/>
    </source>
</evidence>
<accession>A0A814LT07</accession>
<dbReference type="GO" id="GO:0000978">
    <property type="term" value="F:RNA polymerase II cis-regulatory region sequence-specific DNA binding"/>
    <property type="evidence" value="ECO:0007669"/>
    <property type="project" value="TreeGrafter"/>
</dbReference>
<dbReference type="CDD" id="cd06916">
    <property type="entry name" value="NR_DBD_like"/>
    <property type="match status" value="1"/>
</dbReference>
<dbReference type="PROSITE" id="PS00031">
    <property type="entry name" value="NUCLEAR_REC_DBD_1"/>
    <property type="match status" value="1"/>
</dbReference>
<dbReference type="EMBL" id="CAJNON010000174">
    <property type="protein sequence ID" value="CAF1067915.1"/>
    <property type="molecule type" value="Genomic_DNA"/>
</dbReference>
<keyword evidence="1" id="KW-0479">Metal-binding</keyword>
<dbReference type="Proteomes" id="UP000663881">
    <property type="component" value="Unassembled WGS sequence"/>
</dbReference>
<dbReference type="GO" id="GO:0000122">
    <property type="term" value="P:negative regulation of transcription by RNA polymerase II"/>
    <property type="evidence" value="ECO:0007669"/>
    <property type="project" value="TreeGrafter"/>
</dbReference>
<evidence type="ECO:0000256" key="3">
    <source>
        <dbReference type="ARBA" id="ARBA00022833"/>
    </source>
</evidence>
<dbReference type="PANTHER" id="PTHR24082:SF507">
    <property type="entry name" value="BILE ACID RECEPTOR-RELATED"/>
    <property type="match status" value="1"/>
</dbReference>
<dbReference type="InterPro" id="IPR000536">
    <property type="entry name" value="Nucl_hrmn_rcpt_lig-bd"/>
</dbReference>
<evidence type="ECO:0000256" key="7">
    <source>
        <dbReference type="ARBA" id="ARBA00023170"/>
    </source>
</evidence>
<dbReference type="AlphaFoldDB" id="A0A814LT07"/>
<feature type="domain" description="NR LBD" evidence="10">
    <location>
        <begin position="222"/>
        <end position="455"/>
    </location>
</feature>
<keyword evidence="8" id="KW-0539">Nucleus</keyword>
<dbReference type="Gene3D" id="3.30.50.10">
    <property type="entry name" value="Erythroid Transcription Factor GATA-1, subunit A"/>
    <property type="match status" value="1"/>
</dbReference>
<dbReference type="Gene3D" id="1.10.565.10">
    <property type="entry name" value="Retinoid X Receptor"/>
    <property type="match status" value="1"/>
</dbReference>
<gene>
    <name evidence="12" type="ORF">OKA104_LOCUS1511</name>
    <name evidence="11" type="ORF">VCS650_LOCUS18313</name>
</gene>
<keyword evidence="7" id="KW-0675">Receptor</keyword>
<dbReference type="PROSITE" id="PS51843">
    <property type="entry name" value="NR_LBD"/>
    <property type="match status" value="1"/>
</dbReference>
<dbReference type="PROSITE" id="PS51030">
    <property type="entry name" value="NUCLEAR_REC_DBD_2"/>
    <property type="match status" value="1"/>
</dbReference>